<evidence type="ECO:0000256" key="3">
    <source>
        <dbReference type="ARBA" id="ARBA00005656"/>
    </source>
</evidence>
<dbReference type="OrthoDB" id="9805787at2"/>
<evidence type="ECO:0000313" key="11">
    <source>
        <dbReference type="Proteomes" id="UP000198847"/>
    </source>
</evidence>
<feature type="domain" description="Phosphate acetyl/butaryl transferase" evidence="9">
    <location>
        <begin position="3"/>
        <end position="324"/>
    </location>
</feature>
<dbReference type="STRING" id="112903.SAMN04490178_110115"/>
<evidence type="ECO:0000256" key="7">
    <source>
        <dbReference type="ARBA" id="ARBA00023315"/>
    </source>
</evidence>
<dbReference type="InterPro" id="IPR012147">
    <property type="entry name" value="P_Ac_Bu_trans"/>
</dbReference>
<dbReference type="SUPFAM" id="SSF53659">
    <property type="entry name" value="Isocitrate/Isopropylmalate dehydrogenase-like"/>
    <property type="match status" value="1"/>
</dbReference>
<reference evidence="10 11" key="1">
    <citation type="submission" date="2016-10" db="EMBL/GenBank/DDBJ databases">
        <authorList>
            <person name="de Groot N.N."/>
        </authorList>
    </citation>
    <scope>NUCLEOTIDE SEQUENCE [LARGE SCALE GENOMIC DNA]</scope>
    <source>
        <strain evidence="10 11">DSM 13305</strain>
    </source>
</reference>
<evidence type="ECO:0000259" key="9">
    <source>
        <dbReference type="Pfam" id="PF01515"/>
    </source>
</evidence>
<evidence type="ECO:0000256" key="1">
    <source>
        <dbReference type="ARBA" id="ARBA00000705"/>
    </source>
</evidence>
<dbReference type="NCBIfam" id="TIGR00651">
    <property type="entry name" value="pta"/>
    <property type="match status" value="1"/>
</dbReference>
<dbReference type="AlphaFoldDB" id="A0A1H8V7V0"/>
<dbReference type="PIRSF" id="PIRSF000428">
    <property type="entry name" value="P_Ac_trans"/>
    <property type="match status" value="1"/>
</dbReference>
<evidence type="ECO:0000256" key="5">
    <source>
        <dbReference type="ARBA" id="ARBA00021528"/>
    </source>
</evidence>
<sequence length="329" mass="35089">MSILEQLKQKAKADKKRILLPEATDLRVIQAASMAIKEDIAEVILIGSRDEILKNAGSIDLSGATIIDPRTSEKRQHYSEAFYELRKSKGMTPEKAAALMEDPVYFGMMMVKENDADGLVSGAIHSTADTLRPALQIVKTAPGSKLVSTFFIMSIPDCEYGDNGTLLFADCALNESPNAEQLSEIAIATATSMKQMLGITPSVAMLSYSTMGSAHSEHTEKVVQATALAKQKAPDILIDGEMQLDAALVQRVASLKAPQSKVAGAANVLIFPDLNAGNIGYKLVERLAKGEAYGPVTQGLARPINDLSRGCKAEDIVAVVAITAVQAQA</sequence>
<evidence type="ECO:0000313" key="10">
    <source>
        <dbReference type="EMBL" id="SEP11323.1"/>
    </source>
</evidence>
<comment type="pathway">
    <text evidence="2">Metabolic intermediate biosynthesis; acetyl-CoA biosynthesis; acetyl-CoA from acetate: step 2/2.</text>
</comment>
<dbReference type="InterPro" id="IPR050500">
    <property type="entry name" value="Phos_Acetyltrans/Butyryltrans"/>
</dbReference>
<dbReference type="GO" id="GO:0008959">
    <property type="term" value="F:phosphate acetyltransferase activity"/>
    <property type="evidence" value="ECO:0007669"/>
    <property type="project" value="UniProtKB-EC"/>
</dbReference>
<dbReference type="EC" id="2.3.1.8" evidence="4"/>
<dbReference type="RefSeq" id="WP_091746617.1">
    <property type="nucleotide sequence ID" value="NZ_FODY01000010.1"/>
</dbReference>
<organism evidence="10 11">
    <name type="scientific">Propionispora vibrioides</name>
    <dbReference type="NCBI Taxonomy" id="112903"/>
    <lineage>
        <taxon>Bacteria</taxon>
        <taxon>Bacillati</taxon>
        <taxon>Bacillota</taxon>
        <taxon>Negativicutes</taxon>
        <taxon>Selenomonadales</taxon>
        <taxon>Sporomusaceae</taxon>
        <taxon>Propionispora</taxon>
    </lineage>
</organism>
<evidence type="ECO:0000256" key="8">
    <source>
        <dbReference type="ARBA" id="ARBA00031108"/>
    </source>
</evidence>
<evidence type="ECO:0000256" key="2">
    <source>
        <dbReference type="ARBA" id="ARBA00004989"/>
    </source>
</evidence>
<dbReference type="Pfam" id="PF01515">
    <property type="entry name" value="PTA_PTB"/>
    <property type="match status" value="1"/>
</dbReference>
<dbReference type="InterPro" id="IPR042112">
    <property type="entry name" value="P_AcTrfase_dom2"/>
</dbReference>
<comment type="catalytic activity">
    <reaction evidence="1">
        <text>acetyl-CoA + phosphate = acetyl phosphate + CoA</text>
        <dbReference type="Rhea" id="RHEA:19521"/>
        <dbReference type="ChEBI" id="CHEBI:22191"/>
        <dbReference type="ChEBI" id="CHEBI:43474"/>
        <dbReference type="ChEBI" id="CHEBI:57287"/>
        <dbReference type="ChEBI" id="CHEBI:57288"/>
        <dbReference type="EC" id="2.3.1.8"/>
    </reaction>
</comment>
<dbReference type="EMBL" id="FODY01000010">
    <property type="protein sequence ID" value="SEP11323.1"/>
    <property type="molecule type" value="Genomic_DNA"/>
</dbReference>
<gene>
    <name evidence="10" type="ORF">SAMN04490178_110115</name>
</gene>
<dbReference type="NCBIfam" id="NF004167">
    <property type="entry name" value="PRK05632.1"/>
    <property type="match status" value="1"/>
</dbReference>
<dbReference type="InterPro" id="IPR042113">
    <property type="entry name" value="P_AcTrfase_dom1"/>
</dbReference>
<accession>A0A1H8V7V0</accession>
<keyword evidence="6" id="KW-0808">Transferase</keyword>
<evidence type="ECO:0000256" key="4">
    <source>
        <dbReference type="ARBA" id="ARBA00012707"/>
    </source>
</evidence>
<comment type="similarity">
    <text evidence="3">Belongs to the phosphate acetyltransferase and butyryltransferase family.</text>
</comment>
<dbReference type="Proteomes" id="UP000198847">
    <property type="component" value="Unassembled WGS sequence"/>
</dbReference>
<proteinExistence type="inferred from homology"/>
<dbReference type="Gene3D" id="3.40.50.10950">
    <property type="match status" value="1"/>
</dbReference>
<dbReference type="InterPro" id="IPR002505">
    <property type="entry name" value="PTA_PTB"/>
</dbReference>
<dbReference type="PANTHER" id="PTHR43356:SF3">
    <property type="entry name" value="PHOSPHATE ACETYLTRANSFERASE"/>
    <property type="match status" value="1"/>
</dbReference>
<keyword evidence="7" id="KW-0012">Acyltransferase</keyword>
<dbReference type="NCBIfam" id="NF007233">
    <property type="entry name" value="PRK09653.1"/>
    <property type="match status" value="1"/>
</dbReference>
<dbReference type="Gene3D" id="3.40.50.10750">
    <property type="entry name" value="Isocitrate/Isopropylmalate dehydrogenase-like"/>
    <property type="match status" value="1"/>
</dbReference>
<dbReference type="PANTHER" id="PTHR43356">
    <property type="entry name" value="PHOSPHATE ACETYLTRANSFERASE"/>
    <property type="match status" value="1"/>
</dbReference>
<dbReference type="InterPro" id="IPR004614">
    <property type="entry name" value="P_AcTrfase"/>
</dbReference>
<keyword evidence="11" id="KW-1185">Reference proteome</keyword>
<protein>
    <recommendedName>
        <fullName evidence="5">Phosphate acetyltransferase</fullName>
        <ecNumber evidence="4">2.3.1.8</ecNumber>
    </recommendedName>
    <alternativeName>
        <fullName evidence="8">Phosphotransacetylase</fullName>
    </alternativeName>
</protein>
<evidence type="ECO:0000256" key="6">
    <source>
        <dbReference type="ARBA" id="ARBA00022679"/>
    </source>
</evidence>
<name>A0A1H8V7V0_9FIRM</name>